<dbReference type="SUPFAM" id="SSF47413">
    <property type="entry name" value="lambda repressor-like DNA-binding domains"/>
    <property type="match status" value="1"/>
</dbReference>
<dbReference type="EMBL" id="NRRL01000185">
    <property type="protein sequence ID" value="MBK1671420.1"/>
    <property type="molecule type" value="Genomic_DNA"/>
</dbReference>
<keyword evidence="3" id="KW-1185">Reference proteome</keyword>
<feature type="domain" description="HTH cro/C1-type" evidence="1">
    <location>
        <begin position="7"/>
        <end position="39"/>
    </location>
</feature>
<dbReference type="CDD" id="cd00093">
    <property type="entry name" value="HTH_XRE"/>
    <property type="match status" value="1"/>
</dbReference>
<dbReference type="RefSeq" id="WP_207168945.1">
    <property type="nucleotide sequence ID" value="NZ_NRRL01000185.1"/>
</dbReference>
<dbReference type="InterPro" id="IPR001387">
    <property type="entry name" value="Cro/C1-type_HTH"/>
</dbReference>
<evidence type="ECO:0000313" key="3">
    <source>
        <dbReference type="Proteomes" id="UP001296873"/>
    </source>
</evidence>
<reference evidence="2 3" key="1">
    <citation type="journal article" date="2020" name="Microorganisms">
        <title>Osmotic Adaptation and Compatible Solute Biosynthesis of Phototrophic Bacteria as Revealed from Genome Analyses.</title>
        <authorList>
            <person name="Imhoff J.F."/>
            <person name="Rahn T."/>
            <person name="Kunzel S."/>
            <person name="Keller A."/>
            <person name="Neulinger S.C."/>
        </authorList>
    </citation>
    <scope>NUCLEOTIDE SEQUENCE [LARGE SCALE GENOMIC DNA]</scope>
    <source>
        <strain evidence="2 3">DSM 9895</strain>
    </source>
</reference>
<evidence type="ECO:0000313" key="2">
    <source>
        <dbReference type="EMBL" id="MBK1671420.1"/>
    </source>
</evidence>
<dbReference type="Proteomes" id="UP001296873">
    <property type="component" value="Unassembled WGS sequence"/>
</dbReference>
<dbReference type="PROSITE" id="PS50943">
    <property type="entry name" value="HTH_CROC1"/>
    <property type="match status" value="1"/>
</dbReference>
<sequence length="79" mass="8539">MRPEQCRAARAILGWSQSDLAEASLVGRRTLANFENGTSALNERTKRDIQLALERAGIVFIDPNGGGPGVRLRDNTGDS</sequence>
<dbReference type="Pfam" id="PF01381">
    <property type="entry name" value="HTH_3"/>
    <property type="match status" value="1"/>
</dbReference>
<protein>
    <submittedName>
        <fullName evidence="2">Transcriptional regulator</fullName>
    </submittedName>
</protein>
<comment type="caution">
    <text evidence="2">The sequence shown here is derived from an EMBL/GenBank/DDBJ whole genome shotgun (WGS) entry which is preliminary data.</text>
</comment>
<evidence type="ECO:0000259" key="1">
    <source>
        <dbReference type="PROSITE" id="PS50943"/>
    </source>
</evidence>
<accession>A0ABS1DQ13</accession>
<dbReference type="Gene3D" id="1.10.260.40">
    <property type="entry name" value="lambda repressor-like DNA-binding domains"/>
    <property type="match status" value="1"/>
</dbReference>
<dbReference type="InterPro" id="IPR010982">
    <property type="entry name" value="Lambda_DNA-bd_dom_sf"/>
</dbReference>
<organism evidence="2 3">
    <name type="scientific">Rhodovibrio sodomensis</name>
    <dbReference type="NCBI Taxonomy" id="1088"/>
    <lineage>
        <taxon>Bacteria</taxon>
        <taxon>Pseudomonadati</taxon>
        <taxon>Pseudomonadota</taxon>
        <taxon>Alphaproteobacteria</taxon>
        <taxon>Rhodospirillales</taxon>
        <taxon>Rhodovibrionaceae</taxon>
        <taxon>Rhodovibrio</taxon>
    </lineage>
</organism>
<gene>
    <name evidence="2" type="ORF">CKO28_25805</name>
</gene>
<name>A0ABS1DQ13_9PROT</name>
<proteinExistence type="predicted"/>